<sequence>MGWQLAPKPLSTEAVVRLNGRRFWAPAADLLLHCQLEAVPPRQGNGEGTLGGGSSPEQGRRRSGKGEPASLIVVASWEATSESKQASEQEGRGVEGEEAENVVEFLTDLAPAPVEVVVPLAADERKSGR</sequence>
<reference evidence="2" key="1">
    <citation type="journal article" date="2012" name="Nat. Biotechnol.">
        <title>Reference genome sequence of the model plant Setaria.</title>
        <authorList>
            <person name="Bennetzen J.L."/>
            <person name="Schmutz J."/>
            <person name="Wang H."/>
            <person name="Percifield R."/>
            <person name="Hawkins J."/>
            <person name="Pontaroli A.C."/>
            <person name="Estep M."/>
            <person name="Feng L."/>
            <person name="Vaughn J.N."/>
            <person name="Grimwood J."/>
            <person name="Jenkins J."/>
            <person name="Barry K."/>
            <person name="Lindquist E."/>
            <person name="Hellsten U."/>
            <person name="Deshpande S."/>
            <person name="Wang X."/>
            <person name="Wu X."/>
            <person name="Mitros T."/>
            <person name="Triplett J."/>
            <person name="Yang X."/>
            <person name="Ye C.Y."/>
            <person name="Mauro-Herrera M."/>
            <person name="Wang L."/>
            <person name="Li P."/>
            <person name="Sharma M."/>
            <person name="Sharma R."/>
            <person name="Ronald P.C."/>
            <person name="Panaud O."/>
            <person name="Kellogg E.A."/>
            <person name="Brutnell T.P."/>
            <person name="Doust A.N."/>
            <person name="Tuskan G.A."/>
            <person name="Rokhsar D."/>
            <person name="Devos K.M."/>
        </authorList>
    </citation>
    <scope>NUCLEOTIDE SEQUENCE [LARGE SCALE GENOMIC DNA]</scope>
    <source>
        <strain evidence="2">Yugu1</strain>
    </source>
</reference>
<feature type="compositionally biased region" description="Gly residues" evidence="1">
    <location>
        <begin position="45"/>
        <end position="54"/>
    </location>
</feature>
<accession>A0A368R853</accession>
<evidence type="ECO:0000256" key="1">
    <source>
        <dbReference type="SAM" id="MobiDB-lite"/>
    </source>
</evidence>
<gene>
    <name evidence="2" type="ORF">SETIT_5G190600v2</name>
</gene>
<reference evidence="2" key="2">
    <citation type="submission" date="2015-07" db="EMBL/GenBank/DDBJ databases">
        <authorList>
            <person name="Noorani M."/>
        </authorList>
    </citation>
    <scope>NUCLEOTIDE SEQUENCE</scope>
    <source>
        <strain evidence="2">Yugu1</strain>
    </source>
</reference>
<name>A0A368R853_SETIT</name>
<feature type="region of interest" description="Disordered" evidence="1">
    <location>
        <begin position="40"/>
        <end position="100"/>
    </location>
</feature>
<organism evidence="2">
    <name type="scientific">Setaria italica</name>
    <name type="common">Foxtail millet</name>
    <name type="synonym">Panicum italicum</name>
    <dbReference type="NCBI Taxonomy" id="4555"/>
    <lineage>
        <taxon>Eukaryota</taxon>
        <taxon>Viridiplantae</taxon>
        <taxon>Streptophyta</taxon>
        <taxon>Embryophyta</taxon>
        <taxon>Tracheophyta</taxon>
        <taxon>Spermatophyta</taxon>
        <taxon>Magnoliopsida</taxon>
        <taxon>Liliopsida</taxon>
        <taxon>Poales</taxon>
        <taxon>Poaceae</taxon>
        <taxon>PACMAD clade</taxon>
        <taxon>Panicoideae</taxon>
        <taxon>Panicodae</taxon>
        <taxon>Paniceae</taxon>
        <taxon>Cenchrinae</taxon>
        <taxon>Setaria</taxon>
    </lineage>
</organism>
<evidence type="ECO:0000313" key="2">
    <source>
        <dbReference type="EMBL" id="RCV25750.1"/>
    </source>
</evidence>
<proteinExistence type="predicted"/>
<feature type="compositionally biased region" description="Basic and acidic residues" evidence="1">
    <location>
        <begin position="85"/>
        <end position="95"/>
    </location>
</feature>
<dbReference type="EMBL" id="CM003532">
    <property type="protein sequence ID" value="RCV25750.1"/>
    <property type="molecule type" value="Genomic_DNA"/>
</dbReference>
<protein>
    <submittedName>
        <fullName evidence="2">Uncharacterized protein</fullName>
    </submittedName>
</protein>
<dbReference type="AlphaFoldDB" id="A0A368R853"/>